<evidence type="ECO:0000313" key="11">
    <source>
        <dbReference type="EMBL" id="CAG9802988.1"/>
    </source>
</evidence>
<evidence type="ECO:0000256" key="4">
    <source>
        <dbReference type="ARBA" id="ARBA00022989"/>
    </source>
</evidence>
<reference evidence="11" key="1">
    <citation type="submission" date="2022-01" db="EMBL/GenBank/DDBJ databases">
        <authorList>
            <person name="King R."/>
        </authorList>
    </citation>
    <scope>NUCLEOTIDE SEQUENCE</scope>
</reference>
<dbReference type="InterPro" id="IPR031152">
    <property type="entry name" value="PLXDC"/>
</dbReference>
<feature type="compositionally biased region" description="Low complexity" evidence="7">
    <location>
        <begin position="41"/>
        <end position="57"/>
    </location>
</feature>
<dbReference type="OrthoDB" id="6285106at2759"/>
<keyword evidence="2 8" id="KW-0812">Transmembrane</keyword>
<evidence type="ECO:0000259" key="10">
    <source>
        <dbReference type="SMART" id="SM00423"/>
    </source>
</evidence>
<proteinExistence type="predicted"/>
<evidence type="ECO:0000256" key="7">
    <source>
        <dbReference type="SAM" id="MobiDB-lite"/>
    </source>
</evidence>
<sequence>MLQKIHCFKILVAFCLSLCIFESVVLTESTINEQIAPLNDSSKQQVTTSSSITTTKVPESNVVPLKPSQNVTPASASSLSPEIKISNITGNFSDSAENGPEIQWTDVDITDEERNKTLLNNDIKDIQEDTHEYYNSTVIQNENFTNLHRQSIYADCANLTINKLLSKSHRRAMTVKLPFEFQFYGHPINNITIATGGFLYAGDYIHSWLAATQYISPLMANFDPSLSNDSYVKYCEDDKAFHVYWERVYLQNKQDVGPFTFSASLYQDGDIVFAYYFLPIPVTQIEDDKHPVKVGVSDAYIIDKTVFQARRKTIFEYHRVNFPGPEIRNFTKIKLTPLPTCHMFNDCQSCLQNDIKFTCNWCPSLARCSSGVDRRRQEWNNHGCDKSQLSDVKQCVANPEFPATEKPNISSSSVVPIVTKDKSSEERLASPVTQPEQKASSGFVTSICAIFAIVVLGVCWIFYAYTHPHTSSGQFLIQYRPNAWRWRRGEARYTAATIHM</sequence>
<feature type="domain" description="PSI" evidence="10">
    <location>
        <begin position="340"/>
        <end position="396"/>
    </location>
</feature>
<organism evidence="11 12">
    <name type="scientific">Chironomus riparius</name>
    <dbReference type="NCBI Taxonomy" id="315576"/>
    <lineage>
        <taxon>Eukaryota</taxon>
        <taxon>Metazoa</taxon>
        <taxon>Ecdysozoa</taxon>
        <taxon>Arthropoda</taxon>
        <taxon>Hexapoda</taxon>
        <taxon>Insecta</taxon>
        <taxon>Pterygota</taxon>
        <taxon>Neoptera</taxon>
        <taxon>Endopterygota</taxon>
        <taxon>Diptera</taxon>
        <taxon>Nematocera</taxon>
        <taxon>Chironomoidea</taxon>
        <taxon>Chironomidae</taxon>
        <taxon>Chironominae</taxon>
        <taxon>Chironomus</taxon>
    </lineage>
</organism>
<keyword evidence="4 8" id="KW-1133">Transmembrane helix</keyword>
<dbReference type="EMBL" id="OU895878">
    <property type="protein sequence ID" value="CAG9802988.1"/>
    <property type="molecule type" value="Genomic_DNA"/>
</dbReference>
<dbReference type="InterPro" id="IPR002165">
    <property type="entry name" value="Plexin_repeat"/>
</dbReference>
<name>A0A9N9RTG0_9DIPT</name>
<feature type="signal peptide" evidence="9">
    <location>
        <begin position="1"/>
        <end position="27"/>
    </location>
</feature>
<dbReference type="Proteomes" id="UP001153620">
    <property type="component" value="Chromosome 2"/>
</dbReference>
<evidence type="ECO:0000256" key="5">
    <source>
        <dbReference type="ARBA" id="ARBA00023136"/>
    </source>
</evidence>
<evidence type="ECO:0000256" key="6">
    <source>
        <dbReference type="ARBA" id="ARBA00023180"/>
    </source>
</evidence>
<feature type="transmembrane region" description="Helical" evidence="8">
    <location>
        <begin position="443"/>
        <end position="465"/>
    </location>
</feature>
<feature type="compositionally biased region" description="Polar residues" evidence="7">
    <location>
        <begin position="67"/>
        <end position="77"/>
    </location>
</feature>
<comment type="subcellular location">
    <subcellularLocation>
        <location evidence="1">Membrane</location>
        <topology evidence="1">Single-pass type I membrane protein</topology>
    </subcellularLocation>
</comment>
<dbReference type="GO" id="GO:0016020">
    <property type="term" value="C:membrane"/>
    <property type="evidence" value="ECO:0007669"/>
    <property type="project" value="UniProtKB-SubCell"/>
</dbReference>
<gene>
    <name evidence="11" type="ORF">CHIRRI_LOCUS5890</name>
</gene>
<feature type="region of interest" description="Disordered" evidence="7">
    <location>
        <begin position="39"/>
        <end position="77"/>
    </location>
</feature>
<evidence type="ECO:0000256" key="9">
    <source>
        <dbReference type="SAM" id="SignalP"/>
    </source>
</evidence>
<evidence type="ECO:0000256" key="1">
    <source>
        <dbReference type="ARBA" id="ARBA00004479"/>
    </source>
</evidence>
<dbReference type="SMART" id="SM00423">
    <property type="entry name" value="PSI"/>
    <property type="match status" value="1"/>
</dbReference>
<keyword evidence="3 9" id="KW-0732">Signal</keyword>
<evidence type="ECO:0000256" key="8">
    <source>
        <dbReference type="SAM" id="Phobius"/>
    </source>
</evidence>
<keyword evidence="12" id="KW-1185">Reference proteome</keyword>
<accession>A0A9N9RTG0</accession>
<protein>
    <recommendedName>
        <fullName evidence="10">PSI domain-containing protein</fullName>
    </recommendedName>
</protein>
<keyword evidence="6" id="KW-0325">Glycoprotein</keyword>
<dbReference type="Gene3D" id="3.30.1680.10">
    <property type="entry name" value="ligand-binding face of the semaphorins, domain 2"/>
    <property type="match status" value="1"/>
</dbReference>
<dbReference type="PANTHER" id="PTHR13055">
    <property type="entry name" value="TUMOR ENDOTHELIAL MARKER 7 RELATED"/>
    <property type="match status" value="1"/>
</dbReference>
<dbReference type="PANTHER" id="PTHR13055:SF12">
    <property type="entry name" value="LD40707P"/>
    <property type="match status" value="1"/>
</dbReference>
<reference evidence="11" key="2">
    <citation type="submission" date="2022-10" db="EMBL/GenBank/DDBJ databases">
        <authorList>
            <consortium name="ENA_rothamsted_submissions"/>
            <consortium name="culmorum"/>
            <person name="King R."/>
        </authorList>
    </citation>
    <scope>NUCLEOTIDE SEQUENCE</scope>
</reference>
<evidence type="ECO:0000313" key="12">
    <source>
        <dbReference type="Proteomes" id="UP001153620"/>
    </source>
</evidence>
<evidence type="ECO:0000256" key="3">
    <source>
        <dbReference type="ARBA" id="ARBA00022729"/>
    </source>
</evidence>
<dbReference type="Pfam" id="PF01437">
    <property type="entry name" value="PSI"/>
    <property type="match status" value="1"/>
</dbReference>
<dbReference type="InterPro" id="IPR016201">
    <property type="entry name" value="PSI"/>
</dbReference>
<feature type="chain" id="PRO_5040184491" description="PSI domain-containing protein" evidence="9">
    <location>
        <begin position="28"/>
        <end position="500"/>
    </location>
</feature>
<keyword evidence="5 8" id="KW-0472">Membrane</keyword>
<dbReference type="AlphaFoldDB" id="A0A9N9RTG0"/>
<evidence type="ECO:0000256" key="2">
    <source>
        <dbReference type="ARBA" id="ARBA00022692"/>
    </source>
</evidence>